<dbReference type="Proteomes" id="UP000189935">
    <property type="component" value="Chromosome I"/>
</dbReference>
<accession>A0A1M7BYZ5</accession>
<proteinExistence type="predicted"/>
<gene>
    <name evidence="1" type="ORF">SAMN05444159_6336</name>
</gene>
<protein>
    <submittedName>
        <fullName evidence="1">Uncharacterized protein</fullName>
    </submittedName>
</protein>
<reference evidence="1 2" key="1">
    <citation type="submission" date="2016-11" db="EMBL/GenBank/DDBJ databases">
        <authorList>
            <person name="Jaros S."/>
            <person name="Januszkiewicz K."/>
            <person name="Wedrychowicz H."/>
        </authorList>
    </citation>
    <scope>NUCLEOTIDE SEQUENCE [LARGE SCALE GENOMIC DNA]</scope>
    <source>
        <strain evidence="1 2">GAS499</strain>
    </source>
</reference>
<sequence>MNELNVVPAPARAGMTALKAATTAASDCDSNDISVLLAANRLQITADVDMAGLEKLEQMLAKYKEILKLL</sequence>
<dbReference type="RefSeq" id="WP_154071543.1">
    <property type="nucleotide sequence ID" value="NZ_LT670844.1"/>
</dbReference>
<dbReference type="AlphaFoldDB" id="A0A1M7BYZ5"/>
<evidence type="ECO:0000313" key="2">
    <source>
        <dbReference type="Proteomes" id="UP000189935"/>
    </source>
</evidence>
<organism evidence="1 2">
    <name type="scientific">Bradyrhizobium lablabi</name>
    <dbReference type="NCBI Taxonomy" id="722472"/>
    <lineage>
        <taxon>Bacteria</taxon>
        <taxon>Pseudomonadati</taxon>
        <taxon>Pseudomonadota</taxon>
        <taxon>Alphaproteobacteria</taxon>
        <taxon>Hyphomicrobiales</taxon>
        <taxon>Nitrobacteraceae</taxon>
        <taxon>Bradyrhizobium</taxon>
    </lineage>
</organism>
<name>A0A1M7BYZ5_9BRAD</name>
<evidence type="ECO:0000313" key="1">
    <source>
        <dbReference type="EMBL" id="SHL60201.1"/>
    </source>
</evidence>
<dbReference type="EMBL" id="LT670844">
    <property type="protein sequence ID" value="SHL60201.1"/>
    <property type="molecule type" value="Genomic_DNA"/>
</dbReference>